<feature type="domain" description="LRAT" evidence="1">
    <location>
        <begin position="20"/>
        <end position="156"/>
    </location>
</feature>
<sequence>MGLVSQRVERSDLEAGDHIYTWRTAFTYSHHGIYVGENKVVHFTHFSSSSSNTRATCLDIPDCGFKKDGSGVIMSCLNCFLGDGSLYRFEYGVSTPTFIARFRGGTCTTANPDPSETVVHRAMYLLHKGFGNYDLFTNNCEDFALYCKTGRLVRRSKKREAPMGCSGQATSFVGVPLAAVIALPLQMIFSGPVVFAASTAATYSFNRYSTDIGVRGDVVEVRVEGLELFHGDESTQPGN</sequence>
<evidence type="ECO:0000313" key="2">
    <source>
        <dbReference type="EMBL" id="GFP93574.1"/>
    </source>
</evidence>
<dbReference type="Proteomes" id="UP000653305">
    <property type="component" value="Unassembled WGS sequence"/>
</dbReference>
<dbReference type="InterPro" id="IPR007053">
    <property type="entry name" value="LRAT_dom"/>
</dbReference>
<dbReference type="PANTHER" id="PTHR46137">
    <property type="entry name" value="OS05G0310600 PROTEIN"/>
    <property type="match status" value="1"/>
</dbReference>
<dbReference type="PANTHER" id="PTHR46137:SF7">
    <property type="entry name" value="LRAT DOMAIN-CONTAINING PROTEIN"/>
    <property type="match status" value="1"/>
</dbReference>
<reference evidence="2" key="1">
    <citation type="submission" date="2020-07" db="EMBL/GenBank/DDBJ databases">
        <title>Ethylene signaling mediates host invasion by parasitic plants.</title>
        <authorList>
            <person name="Yoshida S."/>
        </authorList>
    </citation>
    <scope>NUCLEOTIDE SEQUENCE</scope>
    <source>
        <strain evidence="2">Okayama</strain>
    </source>
</reference>
<gene>
    <name evidence="2" type="ORF">PHJA_001501800</name>
</gene>
<dbReference type="AlphaFoldDB" id="A0A830CB23"/>
<keyword evidence="3" id="KW-1185">Reference proteome</keyword>
<dbReference type="OrthoDB" id="421951at2759"/>
<protein>
    <recommendedName>
        <fullName evidence="1">LRAT domain-containing protein</fullName>
    </recommendedName>
</protein>
<organism evidence="2 3">
    <name type="scientific">Phtheirospermum japonicum</name>
    <dbReference type="NCBI Taxonomy" id="374723"/>
    <lineage>
        <taxon>Eukaryota</taxon>
        <taxon>Viridiplantae</taxon>
        <taxon>Streptophyta</taxon>
        <taxon>Embryophyta</taxon>
        <taxon>Tracheophyta</taxon>
        <taxon>Spermatophyta</taxon>
        <taxon>Magnoliopsida</taxon>
        <taxon>eudicotyledons</taxon>
        <taxon>Gunneridae</taxon>
        <taxon>Pentapetalae</taxon>
        <taxon>asterids</taxon>
        <taxon>lamiids</taxon>
        <taxon>Lamiales</taxon>
        <taxon>Orobanchaceae</taxon>
        <taxon>Orobanchaceae incertae sedis</taxon>
        <taxon>Phtheirospermum</taxon>
    </lineage>
</organism>
<dbReference type="Pfam" id="PF04970">
    <property type="entry name" value="LRAT"/>
    <property type="match status" value="1"/>
</dbReference>
<evidence type="ECO:0000259" key="1">
    <source>
        <dbReference type="PROSITE" id="PS51934"/>
    </source>
</evidence>
<proteinExistence type="predicted"/>
<accession>A0A830CB23</accession>
<name>A0A830CB23_9LAMI</name>
<dbReference type="EMBL" id="BMAC01000320">
    <property type="protein sequence ID" value="GFP93574.1"/>
    <property type="molecule type" value="Genomic_DNA"/>
</dbReference>
<dbReference type="PROSITE" id="PS51934">
    <property type="entry name" value="LRAT"/>
    <property type="match status" value="1"/>
</dbReference>
<evidence type="ECO:0000313" key="3">
    <source>
        <dbReference type="Proteomes" id="UP000653305"/>
    </source>
</evidence>
<comment type="caution">
    <text evidence="2">The sequence shown here is derived from an EMBL/GenBank/DDBJ whole genome shotgun (WGS) entry which is preliminary data.</text>
</comment>
<dbReference type="Gene3D" id="3.90.1720.10">
    <property type="entry name" value="endopeptidase domain like (from Nostoc punctiforme)"/>
    <property type="match status" value="1"/>
</dbReference>